<dbReference type="InterPro" id="IPR036271">
    <property type="entry name" value="Tet_transcr_reg_TetR-rel_C_sf"/>
</dbReference>
<dbReference type="PANTHER" id="PTHR30055:SF226">
    <property type="entry name" value="HTH-TYPE TRANSCRIPTIONAL REGULATOR PKSA"/>
    <property type="match status" value="1"/>
</dbReference>
<organism evidence="4 5">
    <name type="scientific">Paenibacillus ferrarius</name>
    <dbReference type="NCBI Taxonomy" id="1469647"/>
    <lineage>
        <taxon>Bacteria</taxon>
        <taxon>Bacillati</taxon>
        <taxon>Bacillota</taxon>
        <taxon>Bacilli</taxon>
        <taxon>Bacillales</taxon>
        <taxon>Paenibacillaceae</taxon>
        <taxon>Paenibacillus</taxon>
    </lineage>
</organism>
<gene>
    <name evidence="4" type="ORF">BC351_39630</name>
</gene>
<dbReference type="PRINTS" id="PR00455">
    <property type="entry name" value="HTHTETR"/>
</dbReference>
<dbReference type="PANTHER" id="PTHR30055">
    <property type="entry name" value="HTH-TYPE TRANSCRIPTIONAL REGULATOR RUTR"/>
    <property type="match status" value="1"/>
</dbReference>
<dbReference type="Proteomes" id="UP000190626">
    <property type="component" value="Unassembled WGS sequence"/>
</dbReference>
<evidence type="ECO:0000259" key="3">
    <source>
        <dbReference type="PROSITE" id="PS50977"/>
    </source>
</evidence>
<feature type="DNA-binding region" description="H-T-H motif" evidence="2">
    <location>
        <begin position="31"/>
        <end position="50"/>
    </location>
</feature>
<dbReference type="RefSeq" id="WP_079419812.1">
    <property type="nucleotide sequence ID" value="NZ_MBTG01000054.1"/>
</dbReference>
<evidence type="ECO:0000313" key="4">
    <source>
        <dbReference type="EMBL" id="OPH47784.1"/>
    </source>
</evidence>
<keyword evidence="1 2" id="KW-0238">DNA-binding</keyword>
<protein>
    <recommendedName>
        <fullName evidence="3">HTH tetR-type domain-containing protein</fullName>
    </recommendedName>
</protein>
<evidence type="ECO:0000313" key="5">
    <source>
        <dbReference type="Proteomes" id="UP000190626"/>
    </source>
</evidence>
<dbReference type="InterPro" id="IPR009057">
    <property type="entry name" value="Homeodomain-like_sf"/>
</dbReference>
<dbReference type="SUPFAM" id="SSF48498">
    <property type="entry name" value="Tetracyclin repressor-like, C-terminal domain"/>
    <property type="match status" value="1"/>
</dbReference>
<keyword evidence="5" id="KW-1185">Reference proteome</keyword>
<dbReference type="Pfam" id="PF00440">
    <property type="entry name" value="TetR_N"/>
    <property type="match status" value="1"/>
</dbReference>
<sequence>MNREEKKIATRKKILDSALELFAEHGYETTTVHMITERAGVAKGTFFNYFDCKEDVFCDLQTFRATLEFEKLKDIRGPILPHVREFLMEFVRIGPNSRQLVRAVLLSDLSNEKSLSNQRKMLEELKDMLIPLIVEAQNRGEFTSAIPADMIADQAIQTYMGVSFTWGMGMGDDKLITQMVASFELFFRSLLP</sequence>
<dbReference type="OrthoDB" id="268339at2"/>
<feature type="domain" description="HTH tetR-type" evidence="3">
    <location>
        <begin position="8"/>
        <end position="68"/>
    </location>
</feature>
<proteinExistence type="predicted"/>
<dbReference type="InterPro" id="IPR050109">
    <property type="entry name" value="HTH-type_TetR-like_transc_reg"/>
</dbReference>
<dbReference type="GO" id="GO:0000976">
    <property type="term" value="F:transcription cis-regulatory region binding"/>
    <property type="evidence" value="ECO:0007669"/>
    <property type="project" value="TreeGrafter"/>
</dbReference>
<evidence type="ECO:0000256" key="2">
    <source>
        <dbReference type="PROSITE-ProRule" id="PRU00335"/>
    </source>
</evidence>
<dbReference type="SUPFAM" id="SSF46689">
    <property type="entry name" value="Homeodomain-like"/>
    <property type="match status" value="1"/>
</dbReference>
<dbReference type="InterPro" id="IPR001647">
    <property type="entry name" value="HTH_TetR"/>
</dbReference>
<dbReference type="Gene3D" id="1.10.357.10">
    <property type="entry name" value="Tetracycline Repressor, domain 2"/>
    <property type="match status" value="1"/>
</dbReference>
<comment type="caution">
    <text evidence="4">The sequence shown here is derived from an EMBL/GenBank/DDBJ whole genome shotgun (WGS) entry which is preliminary data.</text>
</comment>
<dbReference type="AlphaFoldDB" id="A0A1V4H9W3"/>
<dbReference type="STRING" id="1469647.BC351_39630"/>
<evidence type="ECO:0000256" key="1">
    <source>
        <dbReference type="ARBA" id="ARBA00023125"/>
    </source>
</evidence>
<accession>A0A1V4H9W3</accession>
<reference evidence="5" key="1">
    <citation type="submission" date="2016-07" db="EMBL/GenBank/DDBJ databases">
        <authorList>
            <person name="Florea S."/>
            <person name="Webb J.S."/>
            <person name="Jaromczyk J."/>
            <person name="Schardl C.L."/>
        </authorList>
    </citation>
    <scope>NUCLEOTIDE SEQUENCE [LARGE SCALE GENOMIC DNA]</scope>
    <source>
        <strain evidence="5">CY1</strain>
    </source>
</reference>
<name>A0A1V4H9W3_9BACL</name>
<dbReference type="EMBL" id="MBTG01000054">
    <property type="protein sequence ID" value="OPH47784.1"/>
    <property type="molecule type" value="Genomic_DNA"/>
</dbReference>
<dbReference type="PROSITE" id="PS50977">
    <property type="entry name" value="HTH_TETR_2"/>
    <property type="match status" value="1"/>
</dbReference>
<dbReference type="GO" id="GO:0003700">
    <property type="term" value="F:DNA-binding transcription factor activity"/>
    <property type="evidence" value="ECO:0007669"/>
    <property type="project" value="TreeGrafter"/>
</dbReference>